<evidence type="ECO:0000256" key="1">
    <source>
        <dbReference type="ARBA" id="ARBA00004173"/>
    </source>
</evidence>
<comment type="subcellular location">
    <subcellularLocation>
        <location evidence="1">Mitochondrion</location>
    </subcellularLocation>
</comment>
<evidence type="ECO:0000256" key="6">
    <source>
        <dbReference type="ARBA" id="ARBA00035183"/>
    </source>
</evidence>
<dbReference type="GO" id="GO:0005762">
    <property type="term" value="C:mitochondrial large ribosomal subunit"/>
    <property type="evidence" value="ECO:0007669"/>
    <property type="project" value="TreeGrafter"/>
</dbReference>
<keyword evidence="9" id="KW-1185">Reference proteome</keyword>
<sequence length="221" mass="25371">MLRMQVFIKSYQSGSMLSRSVNSNEVSSCLIKSISFFKKKSQTSSEDTSDSANAEVMKEYQYDETPPLPPKTHYLPPADVPQTILSIARKVSDDPSVSLKTEFVDNATKFEILTKCIAEFDFQIPSYELAELKSVGDVVTYYSLPRQPVSEEDKLKNSDLPKNLHLQLEPVRFTEDTKSFFKDKTAFPQRDTIVTSLKYRNIYKGYQNPKIYTKKKGYSYF</sequence>
<organism evidence="8 9">
    <name type="scientific">Bugula neritina</name>
    <name type="common">Brown bryozoan</name>
    <name type="synonym">Sertularia neritina</name>
    <dbReference type="NCBI Taxonomy" id="10212"/>
    <lineage>
        <taxon>Eukaryota</taxon>
        <taxon>Metazoa</taxon>
        <taxon>Spiralia</taxon>
        <taxon>Lophotrochozoa</taxon>
        <taxon>Bryozoa</taxon>
        <taxon>Gymnolaemata</taxon>
        <taxon>Cheilostomatida</taxon>
        <taxon>Flustrina</taxon>
        <taxon>Buguloidea</taxon>
        <taxon>Bugulidae</taxon>
        <taxon>Bugula</taxon>
    </lineage>
</organism>
<comment type="similarity">
    <text evidence="2">Belongs to the mitochondrion-specific ribosomal protein mL50 family.</text>
</comment>
<reference evidence="8" key="1">
    <citation type="submission" date="2020-06" db="EMBL/GenBank/DDBJ databases">
        <title>Draft genome of Bugula neritina, a colonial animal packing powerful symbionts and potential medicines.</title>
        <authorList>
            <person name="Rayko M."/>
        </authorList>
    </citation>
    <scope>NUCLEOTIDE SEQUENCE [LARGE SCALE GENOMIC DNA]</scope>
    <source>
        <strain evidence="8">Kwan_BN1</strain>
    </source>
</reference>
<evidence type="ECO:0000256" key="5">
    <source>
        <dbReference type="ARBA" id="ARBA00023274"/>
    </source>
</evidence>
<dbReference type="AlphaFoldDB" id="A0A7J7JZQ3"/>
<dbReference type="Proteomes" id="UP000593567">
    <property type="component" value="Unassembled WGS sequence"/>
</dbReference>
<dbReference type="Pfam" id="PF10501">
    <property type="entry name" value="Ribosomal_L50"/>
    <property type="match status" value="1"/>
</dbReference>
<keyword evidence="5" id="KW-0687">Ribonucleoprotein</keyword>
<protein>
    <recommendedName>
        <fullName evidence="6">Large ribosomal subunit protein mL50</fullName>
    </recommendedName>
    <alternativeName>
        <fullName evidence="7">39S ribosomal protein L50, mitochondrial</fullName>
    </alternativeName>
</protein>
<comment type="caution">
    <text evidence="8">The sequence shown here is derived from an EMBL/GenBank/DDBJ whole genome shotgun (WGS) entry which is preliminary data.</text>
</comment>
<evidence type="ECO:0000256" key="3">
    <source>
        <dbReference type="ARBA" id="ARBA00022980"/>
    </source>
</evidence>
<keyword evidence="4" id="KW-0496">Mitochondrion</keyword>
<accession>A0A7J7JZQ3</accession>
<evidence type="ECO:0000313" key="8">
    <source>
        <dbReference type="EMBL" id="KAF6031862.1"/>
    </source>
</evidence>
<dbReference type="PANTHER" id="PTHR31542:SF1">
    <property type="entry name" value="LARGE RIBOSOMAL SUBUNIT PROTEIN ML50"/>
    <property type="match status" value="1"/>
</dbReference>
<dbReference type="InterPro" id="IPR018305">
    <property type="entry name" value="Ribosomal_m50"/>
</dbReference>
<evidence type="ECO:0000256" key="2">
    <source>
        <dbReference type="ARBA" id="ARBA00008860"/>
    </source>
</evidence>
<evidence type="ECO:0000313" key="9">
    <source>
        <dbReference type="Proteomes" id="UP000593567"/>
    </source>
</evidence>
<evidence type="ECO:0000256" key="7">
    <source>
        <dbReference type="ARBA" id="ARBA00035398"/>
    </source>
</evidence>
<name>A0A7J7JZQ3_BUGNE</name>
<dbReference type="OrthoDB" id="9939609at2759"/>
<proteinExistence type="inferred from homology"/>
<evidence type="ECO:0000256" key="4">
    <source>
        <dbReference type="ARBA" id="ARBA00023128"/>
    </source>
</evidence>
<dbReference type="PANTHER" id="PTHR31542">
    <property type="entry name" value="39A RIBOSOMAL PROTEIN L50, MITOCHONDRIAL"/>
    <property type="match status" value="1"/>
</dbReference>
<keyword evidence="3" id="KW-0689">Ribosomal protein</keyword>
<dbReference type="EMBL" id="VXIV02001558">
    <property type="protein sequence ID" value="KAF6031862.1"/>
    <property type="molecule type" value="Genomic_DNA"/>
</dbReference>
<gene>
    <name evidence="8" type="ORF">EB796_009867</name>
</gene>